<reference evidence="2" key="1">
    <citation type="journal article" date="2014" name="Front. Microbiol.">
        <title>High frequency of phylogenetically diverse reductive dehalogenase-homologous genes in deep subseafloor sedimentary metagenomes.</title>
        <authorList>
            <person name="Kawai M."/>
            <person name="Futagami T."/>
            <person name="Toyoda A."/>
            <person name="Takaki Y."/>
            <person name="Nishi S."/>
            <person name="Hori S."/>
            <person name="Arai W."/>
            <person name="Tsubouchi T."/>
            <person name="Morono Y."/>
            <person name="Uchiyama I."/>
            <person name="Ito T."/>
            <person name="Fujiyama A."/>
            <person name="Inagaki F."/>
            <person name="Takami H."/>
        </authorList>
    </citation>
    <scope>NUCLEOTIDE SEQUENCE</scope>
    <source>
        <strain evidence="2">Expedition CK06-06</strain>
    </source>
</reference>
<organism evidence="2">
    <name type="scientific">marine sediment metagenome</name>
    <dbReference type="NCBI Taxonomy" id="412755"/>
    <lineage>
        <taxon>unclassified sequences</taxon>
        <taxon>metagenomes</taxon>
        <taxon>ecological metagenomes</taxon>
    </lineage>
</organism>
<sequence length="93" mass="10851">EKRMDQMTDRLERITEKLGKRRYAVRKTESPVKVDNPEPGTFTISIHNPEGFDPIKSVTINWKDSGKAFHPDDLEFDSILKDIEYTLRDDGRD</sequence>
<feature type="region of interest" description="Disordered" evidence="1">
    <location>
        <begin position="28"/>
        <end position="47"/>
    </location>
</feature>
<feature type="non-terminal residue" evidence="2">
    <location>
        <position position="1"/>
    </location>
</feature>
<protein>
    <submittedName>
        <fullName evidence="2">Uncharacterized protein</fullName>
    </submittedName>
</protein>
<evidence type="ECO:0000256" key="1">
    <source>
        <dbReference type="SAM" id="MobiDB-lite"/>
    </source>
</evidence>
<accession>X0XHF1</accession>
<comment type="caution">
    <text evidence="2">The sequence shown here is derived from an EMBL/GenBank/DDBJ whole genome shotgun (WGS) entry which is preliminary data.</text>
</comment>
<name>X0XHF1_9ZZZZ</name>
<dbReference type="EMBL" id="BARS01055033">
    <property type="protein sequence ID" value="GAG42535.1"/>
    <property type="molecule type" value="Genomic_DNA"/>
</dbReference>
<gene>
    <name evidence="2" type="ORF">S01H1_81340</name>
</gene>
<dbReference type="AlphaFoldDB" id="X0XHF1"/>
<evidence type="ECO:0000313" key="2">
    <source>
        <dbReference type="EMBL" id="GAG42535.1"/>
    </source>
</evidence>
<proteinExistence type="predicted"/>